<sequence>MLRRKQPRNGLMKRRMKLAMEVRKRTKEGWMERTIKKKEEKDQEKNFNGTENVRIRDGVRCLREGSQGEKSMAEKSGAGGRSWSHALRPLSSAVSVTHVSTDYRQLNQATSSAMTAA</sequence>
<evidence type="ECO:0000313" key="3">
    <source>
        <dbReference type="Proteomes" id="UP000324222"/>
    </source>
</evidence>
<protein>
    <submittedName>
        <fullName evidence="2">Uncharacterized protein</fullName>
    </submittedName>
</protein>
<name>A0A5B7H655_PORTR</name>
<gene>
    <name evidence="2" type="ORF">E2C01_059189</name>
</gene>
<dbReference type="AlphaFoldDB" id="A0A5B7H655"/>
<keyword evidence="3" id="KW-1185">Reference proteome</keyword>
<comment type="caution">
    <text evidence="2">The sequence shown here is derived from an EMBL/GenBank/DDBJ whole genome shotgun (WGS) entry which is preliminary data.</text>
</comment>
<feature type="compositionally biased region" description="Basic and acidic residues" evidence="1">
    <location>
        <begin position="63"/>
        <end position="73"/>
    </location>
</feature>
<evidence type="ECO:0000256" key="1">
    <source>
        <dbReference type="SAM" id="MobiDB-lite"/>
    </source>
</evidence>
<feature type="region of interest" description="Disordered" evidence="1">
    <location>
        <begin position="63"/>
        <end position="84"/>
    </location>
</feature>
<proteinExistence type="predicted"/>
<dbReference type="Proteomes" id="UP000324222">
    <property type="component" value="Unassembled WGS sequence"/>
</dbReference>
<dbReference type="EMBL" id="VSRR010022882">
    <property type="protein sequence ID" value="MPC65065.1"/>
    <property type="molecule type" value="Genomic_DNA"/>
</dbReference>
<organism evidence="2 3">
    <name type="scientific">Portunus trituberculatus</name>
    <name type="common">Swimming crab</name>
    <name type="synonym">Neptunus trituberculatus</name>
    <dbReference type="NCBI Taxonomy" id="210409"/>
    <lineage>
        <taxon>Eukaryota</taxon>
        <taxon>Metazoa</taxon>
        <taxon>Ecdysozoa</taxon>
        <taxon>Arthropoda</taxon>
        <taxon>Crustacea</taxon>
        <taxon>Multicrustacea</taxon>
        <taxon>Malacostraca</taxon>
        <taxon>Eumalacostraca</taxon>
        <taxon>Eucarida</taxon>
        <taxon>Decapoda</taxon>
        <taxon>Pleocyemata</taxon>
        <taxon>Brachyura</taxon>
        <taxon>Eubrachyura</taxon>
        <taxon>Portunoidea</taxon>
        <taxon>Portunidae</taxon>
        <taxon>Portuninae</taxon>
        <taxon>Portunus</taxon>
    </lineage>
</organism>
<accession>A0A5B7H655</accession>
<evidence type="ECO:0000313" key="2">
    <source>
        <dbReference type="EMBL" id="MPC65065.1"/>
    </source>
</evidence>
<reference evidence="2 3" key="1">
    <citation type="submission" date="2019-05" db="EMBL/GenBank/DDBJ databases">
        <title>Another draft genome of Portunus trituberculatus and its Hox gene families provides insights of decapod evolution.</title>
        <authorList>
            <person name="Jeong J.-H."/>
            <person name="Song I."/>
            <person name="Kim S."/>
            <person name="Choi T."/>
            <person name="Kim D."/>
            <person name="Ryu S."/>
            <person name="Kim W."/>
        </authorList>
    </citation>
    <scope>NUCLEOTIDE SEQUENCE [LARGE SCALE GENOMIC DNA]</scope>
    <source>
        <tissue evidence="2">Muscle</tissue>
    </source>
</reference>